<dbReference type="Proteomes" id="UP000799779">
    <property type="component" value="Unassembled WGS sequence"/>
</dbReference>
<evidence type="ECO:0000313" key="2">
    <source>
        <dbReference type="EMBL" id="KAF1994973.1"/>
    </source>
</evidence>
<dbReference type="EMBL" id="ML977648">
    <property type="protein sequence ID" value="KAF1994973.1"/>
    <property type="molecule type" value="Genomic_DNA"/>
</dbReference>
<reference evidence="2" key="1">
    <citation type="journal article" date="2020" name="Stud. Mycol.">
        <title>101 Dothideomycetes genomes: a test case for predicting lifestyles and emergence of pathogens.</title>
        <authorList>
            <person name="Haridas S."/>
            <person name="Albert R."/>
            <person name="Binder M."/>
            <person name="Bloem J."/>
            <person name="Labutti K."/>
            <person name="Salamov A."/>
            <person name="Andreopoulos B."/>
            <person name="Baker S."/>
            <person name="Barry K."/>
            <person name="Bills G."/>
            <person name="Bluhm B."/>
            <person name="Cannon C."/>
            <person name="Castanera R."/>
            <person name="Culley D."/>
            <person name="Daum C."/>
            <person name="Ezra D."/>
            <person name="Gonzalez J."/>
            <person name="Henrissat B."/>
            <person name="Kuo A."/>
            <person name="Liang C."/>
            <person name="Lipzen A."/>
            <person name="Lutzoni F."/>
            <person name="Magnuson J."/>
            <person name="Mondo S."/>
            <person name="Nolan M."/>
            <person name="Ohm R."/>
            <person name="Pangilinan J."/>
            <person name="Park H.-J."/>
            <person name="Ramirez L."/>
            <person name="Alfaro M."/>
            <person name="Sun H."/>
            <person name="Tritt A."/>
            <person name="Yoshinaga Y."/>
            <person name="Zwiers L.-H."/>
            <person name="Turgeon B."/>
            <person name="Goodwin S."/>
            <person name="Spatafora J."/>
            <person name="Crous P."/>
            <person name="Grigoriev I."/>
        </authorList>
    </citation>
    <scope>NUCLEOTIDE SEQUENCE</scope>
    <source>
        <strain evidence="2">CBS 123094</strain>
    </source>
</reference>
<protein>
    <submittedName>
        <fullName evidence="2">Uncharacterized protein</fullName>
    </submittedName>
</protein>
<organism evidence="2 3">
    <name type="scientific">Amniculicola lignicola CBS 123094</name>
    <dbReference type="NCBI Taxonomy" id="1392246"/>
    <lineage>
        <taxon>Eukaryota</taxon>
        <taxon>Fungi</taxon>
        <taxon>Dikarya</taxon>
        <taxon>Ascomycota</taxon>
        <taxon>Pezizomycotina</taxon>
        <taxon>Dothideomycetes</taxon>
        <taxon>Pleosporomycetidae</taxon>
        <taxon>Pleosporales</taxon>
        <taxon>Amniculicolaceae</taxon>
        <taxon>Amniculicola</taxon>
    </lineage>
</organism>
<feature type="compositionally biased region" description="Polar residues" evidence="1">
    <location>
        <begin position="890"/>
        <end position="907"/>
    </location>
</feature>
<evidence type="ECO:0000313" key="3">
    <source>
        <dbReference type="Proteomes" id="UP000799779"/>
    </source>
</evidence>
<feature type="region of interest" description="Disordered" evidence="1">
    <location>
        <begin position="889"/>
        <end position="952"/>
    </location>
</feature>
<sequence>MSPSIMASRACIKPILAAAGVAIGVYTVFKVVRDFKAVSSARQGRKPVKWPSLSSIATGTYQRVRHRQVLRLTWYGYGQAVVRDFANTVVMVDVKEHNVSVVEYLDGVWYLQMPQELGTIWSIGTGVPRRVSSCENAESKLLLTTAVVRRMVVDLLKTSTPRNHLLRITANPAQLLLPWYGCGTDAVCDPIPVAANPVLLEHTIETMKYLQQRFYNKHPRDLLCFLPIYPSVGKPMKVWMIIYPSYAIWKYGLLSIFTTSTEAFVDPLEQKVKSSSRMDFKYTIEMPVNKAGLPQSLPRRIKFKAVPEYEKCQGKIGFIDAGIFRKLTIRTLQQCTTLSASRLSQPNPPDWPHISEMEDAERQLRYIKPEHPLEMDEFKRRCDCHVTKHGTVPDYAAIQTAMKKGEEQGRSWFMKRLKNTMTTLAKKNWDITDLCDIDPYAPPVYEDYAPAIYTPPATGMTDVDEYGFGPTLEEEEQELAEVLAVALRCTLKQDKSMTKAGLKAHLQFLVHQIEWDYVKVAEPPLTVARASSRYKAVQIAGPVIDKAGAQRLIVQAMNCWGRMCAALVKKYSIVIDVVEMWWKYPGLIEIFAFATGTIRPTYEAKPGSTQTLRILPPAVFPDDGLPPPSKNRNMFNLGFRIDELPPVDEDSPIHEFMRQNPFKPEKTTRFGNKTLAGSQRHIFCKASFRELIIGVTKGHVKKYERGTGAPWPPIDELLSQLFGRDRDIEDYIPLGAPKGCNLDYSPFIHGWMKKLYTEYMNNHKIVPALEKVFGDAERLYHEYAEELVEKIKFHNWKLWEIDGVYDEEHRPTGDQDSQATDVSHDSYDSSNSWDSDEKRLKEVYDPRYDSYAKILYSEVRGAGRKMSKQHLLITMMELATFIFGIAPSNPRGTQSSTPPTSEGSNSENDNKKKIKSQPVPKRVPISELLRRHPLPKPDQQKSGLWLDNGDDVVSRDRNSNPFVPLVSAPAVEHQVQSLLSPFGPTIPYPYAPRGPDSRSLGVHTREQMLKAKAWEQYTERQVRLGYNGARRATADAKRPPPTTILRALPTEYVRRERQLVAQQNLAAGYTNGEHYLTIFDEFGRLCDAAGQPRIPWIAEAALIHEDACEVRNPNPFIDMEAELNEEQLREAGEAPMTPINKFFSDHEAERLWANLPVPAVHQPQLVVPAWEDQQGNLCDRHGSPIHVQQSSEEVHRVVKEFFAPQTHGVRGLGHVDIPADMYCRPVRTPTQETIQTANFKNSYQGRVFGSSPVRPCPEQRQICREWANRRGWW</sequence>
<name>A0A6A5VZM2_9PLEO</name>
<evidence type="ECO:0000256" key="1">
    <source>
        <dbReference type="SAM" id="MobiDB-lite"/>
    </source>
</evidence>
<proteinExistence type="predicted"/>
<dbReference type="AlphaFoldDB" id="A0A6A5VZM2"/>
<gene>
    <name evidence="2" type="ORF">P154DRAFT_581299</name>
</gene>
<keyword evidence="3" id="KW-1185">Reference proteome</keyword>
<accession>A0A6A5VZM2</accession>
<feature type="region of interest" description="Disordered" evidence="1">
    <location>
        <begin position="808"/>
        <end position="835"/>
    </location>
</feature>